<dbReference type="STRING" id="667676.SAMN05192539_1001301"/>
<proteinExistence type="predicted"/>
<keyword evidence="2" id="KW-1185">Reference proteome</keyword>
<evidence type="ECO:0000313" key="1">
    <source>
        <dbReference type="EMBL" id="SEI42210.1"/>
    </source>
</evidence>
<dbReference type="Proteomes" id="UP000198866">
    <property type="component" value="Unassembled WGS sequence"/>
</dbReference>
<evidence type="ECO:0000313" key="2">
    <source>
        <dbReference type="Proteomes" id="UP000198866"/>
    </source>
</evidence>
<dbReference type="EMBL" id="FNYE01000001">
    <property type="protein sequence ID" value="SEI42210.1"/>
    <property type="molecule type" value="Genomic_DNA"/>
</dbReference>
<organism evidence="1 2">
    <name type="scientific">Paraburkholderia diazotrophica</name>
    <dbReference type="NCBI Taxonomy" id="667676"/>
    <lineage>
        <taxon>Bacteria</taxon>
        <taxon>Pseudomonadati</taxon>
        <taxon>Pseudomonadota</taxon>
        <taxon>Betaproteobacteria</taxon>
        <taxon>Burkholderiales</taxon>
        <taxon>Burkholderiaceae</taxon>
        <taxon>Paraburkholderia</taxon>
    </lineage>
</organism>
<accession>A0A1H6QRU7</accession>
<dbReference type="OrthoDB" id="8660968at2"/>
<name>A0A1H6QRU7_9BURK</name>
<gene>
    <name evidence="1" type="ORF">SAMN05192539_1001301</name>
</gene>
<dbReference type="AlphaFoldDB" id="A0A1H6QRU7"/>
<reference evidence="2" key="1">
    <citation type="submission" date="2016-10" db="EMBL/GenBank/DDBJ databases">
        <authorList>
            <person name="Varghese N."/>
            <person name="Submissions S."/>
        </authorList>
    </citation>
    <scope>NUCLEOTIDE SEQUENCE [LARGE SCALE GENOMIC DNA]</scope>
    <source>
        <strain evidence="2">LMG 26031</strain>
    </source>
</reference>
<protein>
    <submittedName>
        <fullName evidence="1">Uncharacterized protein</fullName>
    </submittedName>
</protein>
<sequence length="83" mass="9346">MQAPMKGGPLANLAGRWANEPLFLEWMRSTNQPANTPRDAAEFIRARCCIESRAQLDHSAEAKARFERYVRGPYAKFRAAAHA</sequence>